<keyword evidence="11" id="KW-0325">Glycoprotein</keyword>
<evidence type="ECO:0000313" key="16">
    <source>
        <dbReference type="Proteomes" id="UP000824469"/>
    </source>
</evidence>
<evidence type="ECO:0000256" key="5">
    <source>
        <dbReference type="ARBA" id="ARBA00022729"/>
    </source>
</evidence>
<dbReference type="GO" id="GO:0009055">
    <property type="term" value="F:electron transfer activity"/>
    <property type="evidence" value="ECO:0007669"/>
    <property type="project" value="InterPro"/>
</dbReference>
<keyword evidence="9 12" id="KW-0472">Membrane</keyword>
<keyword evidence="8" id="KW-0186">Copper</keyword>
<keyword evidence="7 12" id="KW-1133">Transmembrane helix</keyword>
<dbReference type="GO" id="GO:0005886">
    <property type="term" value="C:plasma membrane"/>
    <property type="evidence" value="ECO:0007669"/>
    <property type="project" value="TreeGrafter"/>
</dbReference>
<feature type="domain" description="Phytocyanin" evidence="14">
    <location>
        <begin position="33"/>
        <end position="133"/>
    </location>
</feature>
<evidence type="ECO:0000256" key="3">
    <source>
        <dbReference type="ARBA" id="ARBA00022692"/>
    </source>
</evidence>
<comment type="subcellular location">
    <subcellularLocation>
        <location evidence="1">Membrane</location>
        <topology evidence="1">Single-pass type I membrane protein</topology>
    </subcellularLocation>
</comment>
<dbReference type="Pfam" id="PF02298">
    <property type="entry name" value="Cu_bind_like"/>
    <property type="match status" value="1"/>
</dbReference>
<dbReference type="SUPFAM" id="SSF49503">
    <property type="entry name" value="Cupredoxins"/>
    <property type="match status" value="1"/>
</dbReference>
<dbReference type="GO" id="GO:0009610">
    <property type="term" value="P:response to symbiotic fungus"/>
    <property type="evidence" value="ECO:0007669"/>
    <property type="project" value="UniProtKB-ARBA"/>
</dbReference>
<evidence type="ECO:0000256" key="7">
    <source>
        <dbReference type="ARBA" id="ARBA00022989"/>
    </source>
</evidence>
<evidence type="ECO:0000256" key="2">
    <source>
        <dbReference type="ARBA" id="ARBA00022448"/>
    </source>
</evidence>
<evidence type="ECO:0000256" key="10">
    <source>
        <dbReference type="ARBA" id="ARBA00023157"/>
    </source>
</evidence>
<evidence type="ECO:0000256" key="9">
    <source>
        <dbReference type="ARBA" id="ARBA00023136"/>
    </source>
</evidence>
<organism evidence="15 16">
    <name type="scientific">Taxus chinensis</name>
    <name type="common">Chinese yew</name>
    <name type="synonym">Taxus wallichiana var. chinensis</name>
    <dbReference type="NCBI Taxonomy" id="29808"/>
    <lineage>
        <taxon>Eukaryota</taxon>
        <taxon>Viridiplantae</taxon>
        <taxon>Streptophyta</taxon>
        <taxon>Embryophyta</taxon>
        <taxon>Tracheophyta</taxon>
        <taxon>Spermatophyta</taxon>
        <taxon>Pinopsida</taxon>
        <taxon>Pinidae</taxon>
        <taxon>Conifers II</taxon>
        <taxon>Cupressales</taxon>
        <taxon>Taxaceae</taxon>
        <taxon>Taxus</taxon>
    </lineage>
</organism>
<dbReference type="GO" id="GO:0046872">
    <property type="term" value="F:metal ion binding"/>
    <property type="evidence" value="ECO:0007669"/>
    <property type="project" value="UniProtKB-KW"/>
</dbReference>
<dbReference type="PANTHER" id="PTHR33021:SF408">
    <property type="entry name" value="PHYTOCYANIN DOMAIN-CONTAINING PROTEIN"/>
    <property type="match status" value="1"/>
</dbReference>
<feature type="transmembrane region" description="Helical" evidence="12">
    <location>
        <begin position="154"/>
        <end position="173"/>
    </location>
</feature>
<feature type="chain" id="PRO_5041417307" description="Phytocyanin domain-containing protein" evidence="13">
    <location>
        <begin position="33"/>
        <end position="174"/>
    </location>
</feature>
<evidence type="ECO:0000259" key="14">
    <source>
        <dbReference type="PROSITE" id="PS51485"/>
    </source>
</evidence>
<evidence type="ECO:0000256" key="13">
    <source>
        <dbReference type="SAM" id="SignalP"/>
    </source>
</evidence>
<evidence type="ECO:0000256" key="11">
    <source>
        <dbReference type="ARBA" id="ARBA00023180"/>
    </source>
</evidence>
<evidence type="ECO:0000256" key="12">
    <source>
        <dbReference type="SAM" id="Phobius"/>
    </source>
</evidence>
<gene>
    <name evidence="15" type="ORF">KI387_004781</name>
</gene>
<dbReference type="Gene3D" id="2.60.40.420">
    <property type="entry name" value="Cupredoxins - blue copper proteins"/>
    <property type="match status" value="1"/>
</dbReference>
<dbReference type="EMBL" id="JAHRHJ020000002">
    <property type="protein sequence ID" value="KAH9324603.1"/>
    <property type="molecule type" value="Genomic_DNA"/>
</dbReference>
<keyword evidence="6" id="KW-0249">Electron transport</keyword>
<dbReference type="FunFam" id="2.60.40.420:FF:000067">
    <property type="entry name" value="Cupredoxin superfamily protein"/>
    <property type="match status" value="1"/>
</dbReference>
<dbReference type="Proteomes" id="UP000824469">
    <property type="component" value="Unassembled WGS sequence"/>
</dbReference>
<keyword evidence="5 13" id="KW-0732">Signal</keyword>
<feature type="signal peptide" evidence="13">
    <location>
        <begin position="1"/>
        <end position="32"/>
    </location>
</feature>
<keyword evidence="10" id="KW-1015">Disulfide bond</keyword>
<evidence type="ECO:0000256" key="4">
    <source>
        <dbReference type="ARBA" id="ARBA00022723"/>
    </source>
</evidence>
<keyword evidence="16" id="KW-1185">Reference proteome</keyword>
<dbReference type="InterPro" id="IPR039391">
    <property type="entry name" value="Phytocyanin-like"/>
</dbReference>
<dbReference type="PROSITE" id="PS51485">
    <property type="entry name" value="PHYTOCYANIN"/>
    <property type="match status" value="1"/>
</dbReference>
<comment type="caution">
    <text evidence="15">The sequence shown here is derived from an EMBL/GenBank/DDBJ whole genome shotgun (WGS) entry which is preliminary data.</text>
</comment>
<name>A0AA38LH09_TAXCH</name>
<keyword evidence="3 12" id="KW-0812">Transmembrane</keyword>
<evidence type="ECO:0000256" key="6">
    <source>
        <dbReference type="ARBA" id="ARBA00022982"/>
    </source>
</evidence>
<proteinExistence type="predicted"/>
<dbReference type="InterPro" id="IPR008972">
    <property type="entry name" value="Cupredoxin"/>
</dbReference>
<keyword evidence="4" id="KW-0479">Metal-binding</keyword>
<dbReference type="InterPro" id="IPR003245">
    <property type="entry name" value="Phytocyanin_dom"/>
</dbReference>
<dbReference type="AlphaFoldDB" id="A0AA38LH09"/>
<protein>
    <recommendedName>
        <fullName evidence="14">Phytocyanin domain-containing protein</fullName>
    </recommendedName>
</protein>
<sequence>MAINGISIEAKSLTLMLALVTFMYLLSSPVEARDIIVGGDNMWTLNGFNYTTWVKGEKFAVGDNLVFKYNRTAHDVNMVSGIAFKNCSAENSLASFSTGNDIVPLNMTGNMWFLCSFGQHCSKGMKFKITVLAAETPIEPPTATAPTTGDAPSIASAASTFMVVIFAVLGIFLL</sequence>
<evidence type="ECO:0000256" key="1">
    <source>
        <dbReference type="ARBA" id="ARBA00004479"/>
    </source>
</evidence>
<dbReference type="CDD" id="cd04216">
    <property type="entry name" value="Phytocyanin"/>
    <property type="match status" value="1"/>
</dbReference>
<accession>A0AA38LH09</accession>
<dbReference type="PANTHER" id="PTHR33021">
    <property type="entry name" value="BLUE COPPER PROTEIN"/>
    <property type="match status" value="1"/>
</dbReference>
<reference evidence="15 16" key="1">
    <citation type="journal article" date="2021" name="Nat. Plants">
        <title>The Taxus genome provides insights into paclitaxel biosynthesis.</title>
        <authorList>
            <person name="Xiong X."/>
            <person name="Gou J."/>
            <person name="Liao Q."/>
            <person name="Li Y."/>
            <person name="Zhou Q."/>
            <person name="Bi G."/>
            <person name="Li C."/>
            <person name="Du R."/>
            <person name="Wang X."/>
            <person name="Sun T."/>
            <person name="Guo L."/>
            <person name="Liang H."/>
            <person name="Lu P."/>
            <person name="Wu Y."/>
            <person name="Zhang Z."/>
            <person name="Ro D.K."/>
            <person name="Shang Y."/>
            <person name="Huang S."/>
            <person name="Yan J."/>
        </authorList>
    </citation>
    <scope>NUCLEOTIDE SEQUENCE [LARGE SCALE GENOMIC DNA]</scope>
    <source>
        <strain evidence="15">Ta-2019</strain>
    </source>
</reference>
<evidence type="ECO:0000313" key="15">
    <source>
        <dbReference type="EMBL" id="KAH9324603.1"/>
    </source>
</evidence>
<dbReference type="OMA" id="ATICLAW"/>
<keyword evidence="2" id="KW-0813">Transport</keyword>
<evidence type="ECO:0000256" key="8">
    <source>
        <dbReference type="ARBA" id="ARBA00023008"/>
    </source>
</evidence>